<evidence type="ECO:0000313" key="1">
    <source>
        <dbReference type="EMBL" id="KAJ9051165.1"/>
    </source>
</evidence>
<proteinExistence type="predicted"/>
<reference evidence="1" key="1">
    <citation type="submission" date="2022-04" db="EMBL/GenBank/DDBJ databases">
        <title>Genome of the entomopathogenic fungus Entomophthora muscae.</title>
        <authorList>
            <person name="Elya C."/>
            <person name="Lovett B.R."/>
            <person name="Lee E."/>
            <person name="Macias A.M."/>
            <person name="Hajek A.E."/>
            <person name="De Bivort B.L."/>
            <person name="Kasson M.T."/>
            <person name="De Fine Licht H.H."/>
            <person name="Stajich J.E."/>
        </authorList>
    </citation>
    <scope>NUCLEOTIDE SEQUENCE</scope>
    <source>
        <strain evidence="1">Berkeley</strain>
    </source>
</reference>
<accession>A0ACC2RM33</accession>
<gene>
    <name evidence="1" type="primary">LYS9_1</name>
    <name evidence="1" type="ORF">DSO57_1007317</name>
</gene>
<dbReference type="EMBL" id="QTSX02007121">
    <property type="protein sequence ID" value="KAJ9051165.1"/>
    <property type="molecule type" value="Genomic_DNA"/>
</dbReference>
<organism evidence="1 2">
    <name type="scientific">Entomophthora muscae</name>
    <dbReference type="NCBI Taxonomy" id="34485"/>
    <lineage>
        <taxon>Eukaryota</taxon>
        <taxon>Fungi</taxon>
        <taxon>Fungi incertae sedis</taxon>
        <taxon>Zoopagomycota</taxon>
        <taxon>Entomophthoromycotina</taxon>
        <taxon>Entomophthoromycetes</taxon>
        <taxon>Entomophthorales</taxon>
        <taxon>Entomophthoraceae</taxon>
        <taxon>Entomophthora</taxon>
    </lineage>
</organism>
<name>A0ACC2RM33_9FUNG</name>
<evidence type="ECO:0000313" key="2">
    <source>
        <dbReference type="Proteomes" id="UP001165960"/>
    </source>
</evidence>
<sequence length="466" mass="51338">MAPTRADNTLRNGHSEEKHILLLGSGFVVPPCLEYLARRKTNQITIASLDLERAHQLARKRSNIFVTTVDVGNQDSLDQLVSRHDIVISLIPYTFHAKVIRSALKFRKHVVTTSYISPEMKAFDAEAKEKGVMIMNEIGLDPGVDHVYALKTIDEVQSQGGKILSFVSYCGGLPAPEASGNPLGYKFSWSSRGVLLALRNEAKYLKDGKVVKVEGSELMRSAVPINILPALAVVGYPNRDSSGYGERYNMPHAHTVLRGSLRYACFPEFVQALVDIGFLSEEAKPYLSTDAADIEWKDVLVQMLDLPKYQEEAVEEAIASKSGLSDSMALQRVIQGMKWLGLLSSTKVTKRGGNLLDTLCATLEEKMVFEEGERDMVLLQHTFEVETGKGELQTRTSTLLEYGEPKGFTAMAKTVGTPCAIAVQLILDGELNIPGVQAPITKDIYLPIMAQLEKEGITCKESIIPH</sequence>
<protein>
    <submittedName>
        <fullName evidence="1">Saccharopine dehydrogenase (NADP+, L-glutamate-forming)</fullName>
    </submittedName>
</protein>
<dbReference type="Proteomes" id="UP001165960">
    <property type="component" value="Unassembled WGS sequence"/>
</dbReference>
<comment type="caution">
    <text evidence="1">The sequence shown here is derived from an EMBL/GenBank/DDBJ whole genome shotgun (WGS) entry which is preliminary data.</text>
</comment>
<keyword evidence="2" id="KW-1185">Reference proteome</keyword>